<reference evidence="2" key="1">
    <citation type="submission" date="2021-01" db="EMBL/GenBank/DDBJ databases">
        <authorList>
            <person name="Corre E."/>
            <person name="Pelletier E."/>
            <person name="Niang G."/>
            <person name="Scheremetjew M."/>
            <person name="Finn R."/>
            <person name="Kale V."/>
            <person name="Holt S."/>
            <person name="Cochrane G."/>
            <person name="Meng A."/>
            <person name="Brown T."/>
            <person name="Cohen L."/>
        </authorList>
    </citation>
    <scope>NUCLEOTIDE SEQUENCE</scope>
    <source>
        <strain evidence="2">NIES-381</strain>
    </source>
</reference>
<accession>A0A7S1ICY9</accession>
<dbReference type="AlphaFoldDB" id="A0A7S1ICY9"/>
<name>A0A7S1ICY9_9EUGL</name>
<feature type="signal peptide" evidence="1">
    <location>
        <begin position="1"/>
        <end position="30"/>
    </location>
</feature>
<protein>
    <submittedName>
        <fullName evidence="2">Uncharacterized protein</fullName>
    </submittedName>
</protein>
<keyword evidence="1" id="KW-0732">Signal</keyword>
<feature type="chain" id="PRO_5031503823" evidence="1">
    <location>
        <begin position="31"/>
        <end position="145"/>
    </location>
</feature>
<organism evidence="2">
    <name type="scientific">Eutreptiella gymnastica</name>
    <dbReference type="NCBI Taxonomy" id="73025"/>
    <lineage>
        <taxon>Eukaryota</taxon>
        <taxon>Discoba</taxon>
        <taxon>Euglenozoa</taxon>
        <taxon>Euglenida</taxon>
        <taxon>Spirocuta</taxon>
        <taxon>Euglenophyceae</taxon>
        <taxon>Eutreptiales</taxon>
        <taxon>Eutreptiaceae</taxon>
        <taxon>Eutreptiella</taxon>
    </lineage>
</organism>
<dbReference type="EMBL" id="HBGA01053401">
    <property type="protein sequence ID" value="CAD9008548.1"/>
    <property type="molecule type" value="Transcribed_RNA"/>
</dbReference>
<evidence type="ECO:0000256" key="1">
    <source>
        <dbReference type="SAM" id="SignalP"/>
    </source>
</evidence>
<sequence>MAHPHAWRPVPRTVCPLLLLLVMHVSPCVWDPAEFGVDEGCNDVWARVPSATVGAEDRPWAREWVACVEAAGTRKAAVFLPHLRRAVTVLRAVVQGHTGAGHNCYAEVSTGHLEYACECAAALCAPRRAAQARLPWCRGSGGGEL</sequence>
<gene>
    <name evidence="2" type="ORF">EGYM00392_LOCUS19642</name>
</gene>
<evidence type="ECO:0000313" key="2">
    <source>
        <dbReference type="EMBL" id="CAD9008548.1"/>
    </source>
</evidence>
<proteinExistence type="predicted"/>